<proteinExistence type="predicted"/>
<feature type="transmembrane region" description="Helical" evidence="1">
    <location>
        <begin position="36"/>
        <end position="53"/>
    </location>
</feature>
<evidence type="ECO:0008006" key="4">
    <source>
        <dbReference type="Google" id="ProtNLM"/>
    </source>
</evidence>
<reference evidence="2 3" key="1">
    <citation type="submission" date="2014-12" db="EMBL/GenBank/DDBJ databases">
        <title>Genomes of Geoalkalibacter ferrihydriticus and Geoalkalibacter subterraneus, two haloalkaliphilic metal-reducing members of the Geobacteraceae.</title>
        <authorList>
            <person name="Badalamenti J.P."/>
            <person name="Torres C.I."/>
            <person name="Krajmalnik-Brown R."/>
            <person name="Bond D.R."/>
        </authorList>
    </citation>
    <scope>NUCLEOTIDE SEQUENCE [LARGE SCALE GENOMIC DNA]</scope>
    <source>
        <strain evidence="2 3">DSM 17813</strain>
    </source>
</reference>
<comment type="caution">
    <text evidence="2">The sequence shown here is derived from an EMBL/GenBank/DDBJ whole genome shotgun (WGS) entry which is preliminary data.</text>
</comment>
<gene>
    <name evidence="2" type="ORF">GFER_03455</name>
</gene>
<keyword evidence="1" id="KW-0472">Membrane</keyword>
<feature type="transmembrane region" description="Helical" evidence="1">
    <location>
        <begin position="6"/>
        <end position="24"/>
    </location>
</feature>
<dbReference type="InterPro" id="IPR046342">
    <property type="entry name" value="CBS_dom_sf"/>
</dbReference>
<dbReference type="Proteomes" id="UP000035068">
    <property type="component" value="Unassembled WGS sequence"/>
</dbReference>
<keyword evidence="1" id="KW-0812">Transmembrane</keyword>
<evidence type="ECO:0000256" key="1">
    <source>
        <dbReference type="SAM" id="Phobius"/>
    </source>
</evidence>
<dbReference type="SUPFAM" id="SSF54631">
    <property type="entry name" value="CBS-domain pair"/>
    <property type="match status" value="1"/>
</dbReference>
<keyword evidence="3" id="KW-1185">Reference proteome</keyword>
<dbReference type="AlphaFoldDB" id="A0A0C2EGH3"/>
<dbReference type="RefSeq" id="WP_040096073.1">
    <property type="nucleotide sequence ID" value="NZ_JWJD01000001.1"/>
</dbReference>
<keyword evidence="1" id="KW-1133">Transmembrane helix</keyword>
<dbReference type="EMBL" id="JWJD01000001">
    <property type="protein sequence ID" value="KIH77723.1"/>
    <property type="molecule type" value="Genomic_DNA"/>
</dbReference>
<name>A0A0C2EGH3_9BACT</name>
<organism evidence="2 3">
    <name type="scientific">Geoalkalibacter ferrihydriticus DSM 17813</name>
    <dbReference type="NCBI Taxonomy" id="1121915"/>
    <lineage>
        <taxon>Bacteria</taxon>
        <taxon>Pseudomonadati</taxon>
        <taxon>Thermodesulfobacteriota</taxon>
        <taxon>Desulfuromonadia</taxon>
        <taxon>Desulfuromonadales</taxon>
        <taxon>Geoalkalibacteraceae</taxon>
        <taxon>Geoalkalibacter</taxon>
    </lineage>
</organism>
<sequence length="256" mass="28054">MDTTIILSVGGFIAILAVLVLLRAKSSRFEVKPTDIIVAVVPVVLFLLVTGKLQTFEIGEGGLKIEAAFVKASEQSIDLQVAPLTGVPAEPVRLDPKEAVSKIPQLLERQTEGLLFRLGHGGYWGSAIEEYFVALTRQPFLKYLLIEHPDGRFFGIADARALTELLQNPNAPFRADDLARWFNQSDTKALVRLPGFIAATDAVPTGTDKFQALQQMEALGVERLPAVDEAQRFVGMVERSRLTASLLIDVTKSLQK</sequence>
<protein>
    <recommendedName>
        <fullName evidence="4">CBS domain-containing protein</fullName>
    </recommendedName>
</protein>
<accession>A0A0C2EGH3</accession>
<evidence type="ECO:0000313" key="2">
    <source>
        <dbReference type="EMBL" id="KIH77723.1"/>
    </source>
</evidence>
<evidence type="ECO:0000313" key="3">
    <source>
        <dbReference type="Proteomes" id="UP000035068"/>
    </source>
</evidence>